<keyword evidence="3" id="KW-1185">Reference proteome</keyword>
<evidence type="ECO:0000256" key="1">
    <source>
        <dbReference type="SAM" id="Phobius"/>
    </source>
</evidence>
<keyword evidence="1" id="KW-1133">Transmembrane helix</keyword>
<accession>A0A318UE28</accession>
<name>A0A318UE28_9SPHI</name>
<protein>
    <recommendedName>
        <fullName evidence="4">Immunity protein 17 of polymorphic toxin system</fullName>
    </recommendedName>
</protein>
<dbReference type="OrthoDB" id="798770at2"/>
<gene>
    <name evidence="2" type="ORF">B0O44_104514</name>
</gene>
<organism evidence="2 3">
    <name type="scientific">Pedobacter nutrimenti</name>
    <dbReference type="NCBI Taxonomy" id="1241337"/>
    <lineage>
        <taxon>Bacteria</taxon>
        <taxon>Pseudomonadati</taxon>
        <taxon>Bacteroidota</taxon>
        <taxon>Sphingobacteriia</taxon>
        <taxon>Sphingobacteriales</taxon>
        <taxon>Sphingobacteriaceae</taxon>
        <taxon>Pedobacter</taxon>
    </lineage>
</organism>
<feature type="transmembrane region" description="Helical" evidence="1">
    <location>
        <begin position="5"/>
        <end position="23"/>
    </location>
</feature>
<feature type="transmembrane region" description="Helical" evidence="1">
    <location>
        <begin position="43"/>
        <end position="62"/>
    </location>
</feature>
<dbReference type="Proteomes" id="UP000248198">
    <property type="component" value="Unassembled WGS sequence"/>
</dbReference>
<proteinExistence type="predicted"/>
<evidence type="ECO:0000313" key="2">
    <source>
        <dbReference type="EMBL" id="PYF74343.1"/>
    </source>
</evidence>
<dbReference type="AlphaFoldDB" id="A0A318UE28"/>
<sequence>MDFELFFMGLGLIFIGFLMYLYIRGQRPSSEKTGWEGPTITAYVQFWGGLILCIFLGIVFILKSLPTHI</sequence>
<keyword evidence="1" id="KW-0812">Transmembrane</keyword>
<keyword evidence="1" id="KW-0472">Membrane</keyword>
<dbReference type="RefSeq" id="WP_110831567.1">
    <property type="nucleotide sequence ID" value="NZ_QKLU01000004.1"/>
</dbReference>
<reference evidence="2 3" key="1">
    <citation type="submission" date="2018-06" db="EMBL/GenBank/DDBJ databases">
        <title>Genomic Encyclopedia of Archaeal and Bacterial Type Strains, Phase II (KMG-II): from individual species to whole genera.</title>
        <authorList>
            <person name="Goeker M."/>
        </authorList>
    </citation>
    <scope>NUCLEOTIDE SEQUENCE [LARGE SCALE GENOMIC DNA]</scope>
    <source>
        <strain evidence="2 3">DSM 27372</strain>
    </source>
</reference>
<comment type="caution">
    <text evidence="2">The sequence shown here is derived from an EMBL/GenBank/DDBJ whole genome shotgun (WGS) entry which is preliminary data.</text>
</comment>
<evidence type="ECO:0008006" key="4">
    <source>
        <dbReference type="Google" id="ProtNLM"/>
    </source>
</evidence>
<dbReference type="EMBL" id="QKLU01000004">
    <property type="protein sequence ID" value="PYF74343.1"/>
    <property type="molecule type" value="Genomic_DNA"/>
</dbReference>
<evidence type="ECO:0000313" key="3">
    <source>
        <dbReference type="Proteomes" id="UP000248198"/>
    </source>
</evidence>